<comment type="caution">
    <text evidence="1">The sequence shown here is derived from an EMBL/GenBank/DDBJ whole genome shotgun (WGS) entry which is preliminary data.</text>
</comment>
<dbReference type="AlphaFoldDB" id="A0A9P5ZAE1"/>
<organism evidence="1 2">
    <name type="scientific">Pholiota conissans</name>
    <dbReference type="NCBI Taxonomy" id="109636"/>
    <lineage>
        <taxon>Eukaryota</taxon>
        <taxon>Fungi</taxon>
        <taxon>Dikarya</taxon>
        <taxon>Basidiomycota</taxon>
        <taxon>Agaricomycotina</taxon>
        <taxon>Agaricomycetes</taxon>
        <taxon>Agaricomycetidae</taxon>
        <taxon>Agaricales</taxon>
        <taxon>Agaricineae</taxon>
        <taxon>Strophariaceae</taxon>
        <taxon>Pholiota</taxon>
    </lineage>
</organism>
<dbReference type="Gene3D" id="1.20.1280.50">
    <property type="match status" value="1"/>
</dbReference>
<accession>A0A9P5ZAE1</accession>
<evidence type="ECO:0000313" key="2">
    <source>
        <dbReference type="Proteomes" id="UP000807469"/>
    </source>
</evidence>
<dbReference type="EMBL" id="MU155142">
    <property type="protein sequence ID" value="KAF9484557.1"/>
    <property type="molecule type" value="Genomic_DNA"/>
</dbReference>
<name>A0A9P5ZAE1_9AGAR</name>
<evidence type="ECO:0008006" key="3">
    <source>
        <dbReference type="Google" id="ProtNLM"/>
    </source>
</evidence>
<gene>
    <name evidence="1" type="ORF">BDN70DRAFT_872336</name>
</gene>
<dbReference type="SUPFAM" id="SSF52047">
    <property type="entry name" value="RNI-like"/>
    <property type="match status" value="1"/>
</dbReference>
<evidence type="ECO:0000313" key="1">
    <source>
        <dbReference type="EMBL" id="KAF9484557.1"/>
    </source>
</evidence>
<keyword evidence="2" id="KW-1185">Reference proteome</keyword>
<dbReference type="OrthoDB" id="2269034at2759"/>
<dbReference type="Proteomes" id="UP000807469">
    <property type="component" value="Unassembled WGS sequence"/>
</dbReference>
<protein>
    <recommendedName>
        <fullName evidence="3">F-box domain-containing protein</fullName>
    </recommendedName>
</protein>
<reference evidence="1" key="1">
    <citation type="submission" date="2020-11" db="EMBL/GenBank/DDBJ databases">
        <authorList>
            <consortium name="DOE Joint Genome Institute"/>
            <person name="Ahrendt S."/>
            <person name="Riley R."/>
            <person name="Andreopoulos W."/>
            <person name="Labutti K."/>
            <person name="Pangilinan J."/>
            <person name="Ruiz-Duenas F.J."/>
            <person name="Barrasa J.M."/>
            <person name="Sanchez-Garcia M."/>
            <person name="Camarero S."/>
            <person name="Miyauchi S."/>
            <person name="Serrano A."/>
            <person name="Linde D."/>
            <person name="Babiker R."/>
            <person name="Drula E."/>
            <person name="Ayuso-Fernandez I."/>
            <person name="Pacheco R."/>
            <person name="Padilla G."/>
            <person name="Ferreira P."/>
            <person name="Barriuso J."/>
            <person name="Kellner H."/>
            <person name="Castanera R."/>
            <person name="Alfaro M."/>
            <person name="Ramirez L."/>
            <person name="Pisabarro A.G."/>
            <person name="Kuo A."/>
            <person name="Tritt A."/>
            <person name="Lipzen A."/>
            <person name="He G."/>
            <person name="Yan M."/>
            <person name="Ng V."/>
            <person name="Cullen D."/>
            <person name="Martin F."/>
            <person name="Rosso M.-N."/>
            <person name="Henrissat B."/>
            <person name="Hibbett D."/>
            <person name="Martinez A.T."/>
            <person name="Grigoriev I.V."/>
        </authorList>
    </citation>
    <scope>NUCLEOTIDE SEQUENCE</scope>
    <source>
        <strain evidence="1">CIRM-BRFM 674</strain>
    </source>
</reference>
<sequence>MSFIPCKCWQGENHTHTTPSHYHGISPKTAIQIAQLDSEVHKTTVDQHAIVKALIEQSTGLSRRRNALLPAVNLPPEILVTIFEFACCPSDEDGRYSTIITAHFWRSSGSSEEHNLPYRTSVPGPLYISQVCSVWRNVAIDTSQLWDSIQLEVNFKRAKKQAAVLRYWLSKSGQRPLTVGLTEDPAVCVDSYDMPTAVIDVLRPYVHRVETAELLMTEEWEEALRYIGGCASLLTTLTLDRLYDSSAADCVYFFGAPRLRYISLIGYDPHDVELPDNQIETLSVENFEYEIALLTALVQFPKLCHYSLNASAPLNPPLYSLTHNTLQSLELNFDEVEGVVANLCRLILPALYSFKIRVCIGAPLTVIMLPFFVRTASTLRTLHLGGAQIPEDNLVKVLRVLPGLLDLSLQYLKDQDISQHFLSLMNPKECSRIDQDRPIIGAAKSERRRSLVPDLNTFSCGANVVDSHALVEFLADRWNDERRGGEAHLAGRLNTSVARLRTATFTGSRIHLKDEDVVVLHRLRMEGMQVKIGNY</sequence>
<proteinExistence type="predicted"/>